<dbReference type="PRINTS" id="PR00455">
    <property type="entry name" value="HTHTETR"/>
</dbReference>
<dbReference type="SUPFAM" id="SSF46689">
    <property type="entry name" value="Homeodomain-like"/>
    <property type="match status" value="1"/>
</dbReference>
<dbReference type="InterPro" id="IPR009057">
    <property type="entry name" value="Homeodomain-like_sf"/>
</dbReference>
<dbReference type="InterPro" id="IPR036271">
    <property type="entry name" value="Tet_transcr_reg_TetR-rel_C_sf"/>
</dbReference>
<organism evidence="4 5">
    <name type="scientific">Sphingomonas corticis</name>
    <dbReference type="NCBI Taxonomy" id="2722791"/>
    <lineage>
        <taxon>Bacteria</taxon>
        <taxon>Pseudomonadati</taxon>
        <taxon>Pseudomonadota</taxon>
        <taxon>Alphaproteobacteria</taxon>
        <taxon>Sphingomonadales</taxon>
        <taxon>Sphingomonadaceae</taxon>
        <taxon>Sphingomonas</taxon>
    </lineage>
</organism>
<dbReference type="InterPro" id="IPR001647">
    <property type="entry name" value="HTH_TetR"/>
</dbReference>
<evidence type="ECO:0000313" key="4">
    <source>
        <dbReference type="EMBL" id="NJR80026.1"/>
    </source>
</evidence>
<dbReference type="Gene3D" id="1.10.357.10">
    <property type="entry name" value="Tetracycline Repressor, domain 2"/>
    <property type="match status" value="1"/>
</dbReference>
<evidence type="ECO:0000259" key="3">
    <source>
        <dbReference type="PROSITE" id="PS50977"/>
    </source>
</evidence>
<dbReference type="RefSeq" id="WP_168135584.1">
    <property type="nucleotide sequence ID" value="NZ_JAAVJH010000012.1"/>
</dbReference>
<accession>A0ABX1CRV1</accession>
<dbReference type="PANTHER" id="PTHR30055">
    <property type="entry name" value="HTH-TYPE TRANSCRIPTIONAL REGULATOR RUTR"/>
    <property type="match status" value="1"/>
</dbReference>
<keyword evidence="5" id="KW-1185">Reference proteome</keyword>
<dbReference type="InterPro" id="IPR050109">
    <property type="entry name" value="HTH-type_TetR-like_transc_reg"/>
</dbReference>
<proteinExistence type="predicted"/>
<keyword evidence="1 2" id="KW-0238">DNA-binding</keyword>
<protein>
    <submittedName>
        <fullName evidence="4">TetR/AcrR family transcriptional regulator</fullName>
    </submittedName>
</protein>
<dbReference type="PROSITE" id="PS50977">
    <property type="entry name" value="HTH_TETR_2"/>
    <property type="match status" value="1"/>
</dbReference>
<feature type="DNA-binding region" description="H-T-H motif" evidence="2">
    <location>
        <begin position="43"/>
        <end position="62"/>
    </location>
</feature>
<feature type="domain" description="HTH tetR-type" evidence="3">
    <location>
        <begin position="20"/>
        <end position="80"/>
    </location>
</feature>
<dbReference type="EMBL" id="JAAVJH010000012">
    <property type="protein sequence ID" value="NJR80026.1"/>
    <property type="molecule type" value="Genomic_DNA"/>
</dbReference>
<dbReference type="Pfam" id="PF00440">
    <property type="entry name" value="TetR_N"/>
    <property type="match status" value="1"/>
</dbReference>
<dbReference type="Pfam" id="PF17920">
    <property type="entry name" value="TetR_C_16"/>
    <property type="match status" value="1"/>
</dbReference>
<name>A0ABX1CRV1_9SPHN</name>
<comment type="caution">
    <text evidence="4">The sequence shown here is derived from an EMBL/GenBank/DDBJ whole genome shotgun (WGS) entry which is preliminary data.</text>
</comment>
<evidence type="ECO:0000313" key="5">
    <source>
        <dbReference type="Proteomes" id="UP000732399"/>
    </source>
</evidence>
<reference evidence="4 5" key="1">
    <citation type="submission" date="2020-03" db="EMBL/GenBank/DDBJ databases">
        <authorList>
            <person name="Wang L."/>
            <person name="He N."/>
            <person name="Li Y."/>
            <person name="Fang Y."/>
            <person name="Zhang F."/>
        </authorList>
    </citation>
    <scope>NUCLEOTIDE SEQUENCE [LARGE SCALE GENOMIC DNA]</scope>
    <source>
        <strain evidence="4 5">36D10-4-7</strain>
    </source>
</reference>
<dbReference type="Proteomes" id="UP000732399">
    <property type="component" value="Unassembled WGS sequence"/>
</dbReference>
<evidence type="ECO:0000256" key="2">
    <source>
        <dbReference type="PROSITE-ProRule" id="PRU00335"/>
    </source>
</evidence>
<dbReference type="InterPro" id="IPR041678">
    <property type="entry name" value="TetR_C_16"/>
</dbReference>
<dbReference type="SUPFAM" id="SSF48498">
    <property type="entry name" value="Tetracyclin repressor-like, C-terminal domain"/>
    <property type="match status" value="1"/>
</dbReference>
<evidence type="ECO:0000256" key="1">
    <source>
        <dbReference type="ARBA" id="ARBA00023125"/>
    </source>
</evidence>
<gene>
    <name evidence="4" type="ORF">HBH26_15690</name>
</gene>
<dbReference type="PANTHER" id="PTHR30055:SF235">
    <property type="entry name" value="TRANSCRIPTIONAL REGULATORY PROTEIN"/>
    <property type="match status" value="1"/>
</dbReference>
<sequence>MSIGVPLDHNGAARRRRNSQATRATILSVAKALFARRGYDSTSMREIAAAAGVDVALVNRYFGGKEGLFVEALKASFHPDRLGAWDRASFGRDLATRLADNAHSDEEGTNGFQFLLRAATSPATAPLLSSAMQERFMAPIRAWLGGPHVEVRARILAATFIGFLAERLVRDAPLEGEEREQFITRTAALFEALVTETGPSARPEP</sequence>